<reference evidence="3" key="1">
    <citation type="submission" date="2016-11" db="EMBL/GenBank/DDBJ databases">
        <authorList>
            <person name="Varghese N."/>
            <person name="Submissions S."/>
        </authorList>
    </citation>
    <scope>NUCLEOTIDE SEQUENCE [LARGE SCALE GENOMIC DNA]</scope>
    <source>
        <strain evidence="3">DSM 22638</strain>
    </source>
</reference>
<accession>A0A1M5LTV3</accession>
<dbReference type="OrthoDB" id="265224at2"/>
<gene>
    <name evidence="2" type="ORF">SAMN04488116_2086</name>
</gene>
<keyword evidence="1" id="KW-1133">Transmembrane helix</keyword>
<keyword evidence="1" id="KW-0472">Membrane</keyword>
<sequence>MVKKVILGIREWIVPNMLAISIGLVYLWFGSLKFFPNMSPAENLAKGTIHQLTFGFLSEGLAINLLALWEVAVGLLLILNLWQRKVVLIALVHMVFTFTPLVLFPLDSFQQPPWVPTLLGQYIGKNLIIVAALLTLLKEDYRNRMINK</sequence>
<name>A0A1M5LTV3_9FLAO</name>
<keyword evidence="1" id="KW-0812">Transmembrane</keyword>
<feature type="transmembrane region" description="Helical" evidence="1">
    <location>
        <begin position="118"/>
        <end position="137"/>
    </location>
</feature>
<feature type="transmembrane region" description="Helical" evidence="1">
    <location>
        <begin position="61"/>
        <end position="79"/>
    </location>
</feature>
<feature type="transmembrane region" description="Helical" evidence="1">
    <location>
        <begin position="86"/>
        <end position="106"/>
    </location>
</feature>
<dbReference type="AlphaFoldDB" id="A0A1M5LTV3"/>
<protein>
    <submittedName>
        <fullName evidence="2">Uncharacterized membrane protein YkgB</fullName>
    </submittedName>
</protein>
<keyword evidence="3" id="KW-1185">Reference proteome</keyword>
<proteinExistence type="predicted"/>
<evidence type="ECO:0000313" key="2">
    <source>
        <dbReference type="EMBL" id="SHG68451.1"/>
    </source>
</evidence>
<dbReference type="EMBL" id="FQWL01000003">
    <property type="protein sequence ID" value="SHG68451.1"/>
    <property type="molecule type" value="Genomic_DNA"/>
</dbReference>
<dbReference type="RefSeq" id="WP_073179224.1">
    <property type="nucleotide sequence ID" value="NZ_FQWL01000003.1"/>
</dbReference>
<evidence type="ECO:0000313" key="3">
    <source>
        <dbReference type="Proteomes" id="UP000184532"/>
    </source>
</evidence>
<organism evidence="2 3">
    <name type="scientific">Flagellimonas flava</name>
    <dbReference type="NCBI Taxonomy" id="570519"/>
    <lineage>
        <taxon>Bacteria</taxon>
        <taxon>Pseudomonadati</taxon>
        <taxon>Bacteroidota</taxon>
        <taxon>Flavobacteriia</taxon>
        <taxon>Flavobacteriales</taxon>
        <taxon>Flavobacteriaceae</taxon>
        <taxon>Flagellimonas</taxon>
    </lineage>
</organism>
<feature type="transmembrane region" description="Helical" evidence="1">
    <location>
        <begin position="12"/>
        <end position="29"/>
    </location>
</feature>
<dbReference type="STRING" id="570519.SAMN04488116_2086"/>
<dbReference type="Proteomes" id="UP000184532">
    <property type="component" value="Unassembled WGS sequence"/>
</dbReference>
<evidence type="ECO:0000256" key="1">
    <source>
        <dbReference type="SAM" id="Phobius"/>
    </source>
</evidence>